<accession>A1RZA3</accession>
<dbReference type="STRING" id="368408.Tpen_1135"/>
<dbReference type="GeneID" id="4601390"/>
<evidence type="ECO:0000256" key="1">
    <source>
        <dbReference type="ARBA" id="ARBA00004651"/>
    </source>
</evidence>
<dbReference type="AlphaFoldDB" id="A1RZA3"/>
<feature type="transmembrane region" description="Helical" evidence="7">
    <location>
        <begin position="7"/>
        <end position="29"/>
    </location>
</feature>
<dbReference type="InterPro" id="IPR036259">
    <property type="entry name" value="MFS_trans_sf"/>
</dbReference>
<evidence type="ECO:0000313" key="9">
    <source>
        <dbReference type="Proteomes" id="UP000000641"/>
    </source>
</evidence>
<keyword evidence="6 7" id="KW-0472">Membrane</keyword>
<dbReference type="GO" id="GO:0022857">
    <property type="term" value="F:transmembrane transporter activity"/>
    <property type="evidence" value="ECO:0007669"/>
    <property type="project" value="InterPro"/>
</dbReference>
<evidence type="ECO:0000256" key="7">
    <source>
        <dbReference type="SAM" id="Phobius"/>
    </source>
</evidence>
<dbReference type="Gene3D" id="1.20.1250.20">
    <property type="entry name" value="MFS general substrate transporter like domains"/>
    <property type="match status" value="1"/>
</dbReference>
<dbReference type="RefSeq" id="WP_011752798.1">
    <property type="nucleotide sequence ID" value="NC_008698.1"/>
</dbReference>
<dbReference type="OrthoDB" id="384626at2157"/>
<evidence type="ECO:0000313" key="8">
    <source>
        <dbReference type="EMBL" id="ABL78533.1"/>
    </source>
</evidence>
<comment type="subcellular location">
    <subcellularLocation>
        <location evidence="1">Cell membrane</location>
        <topology evidence="1">Multi-pass membrane protein</topology>
    </subcellularLocation>
</comment>
<dbReference type="GO" id="GO:0005886">
    <property type="term" value="C:plasma membrane"/>
    <property type="evidence" value="ECO:0007669"/>
    <property type="project" value="UniProtKB-SubCell"/>
</dbReference>
<feature type="transmembrane region" description="Helical" evidence="7">
    <location>
        <begin position="89"/>
        <end position="109"/>
    </location>
</feature>
<dbReference type="Pfam" id="PF07690">
    <property type="entry name" value="MFS_1"/>
    <property type="match status" value="1"/>
</dbReference>
<proteinExistence type="predicted"/>
<dbReference type="HOGENOM" id="CLU_833204_0_0_2"/>
<dbReference type="InterPro" id="IPR011701">
    <property type="entry name" value="MFS"/>
</dbReference>
<feature type="transmembrane region" description="Helical" evidence="7">
    <location>
        <begin position="121"/>
        <end position="142"/>
    </location>
</feature>
<evidence type="ECO:0000256" key="4">
    <source>
        <dbReference type="ARBA" id="ARBA00022692"/>
    </source>
</evidence>
<keyword evidence="5 7" id="KW-1133">Transmembrane helix</keyword>
<dbReference type="InterPro" id="IPR050171">
    <property type="entry name" value="MFS_Transporters"/>
</dbReference>
<keyword evidence="4 7" id="KW-0812">Transmembrane</keyword>
<dbReference type="PANTHER" id="PTHR23517">
    <property type="entry name" value="RESISTANCE PROTEIN MDTM, PUTATIVE-RELATED-RELATED"/>
    <property type="match status" value="1"/>
</dbReference>
<feature type="transmembrane region" description="Helical" evidence="7">
    <location>
        <begin position="334"/>
        <end position="352"/>
    </location>
</feature>
<dbReference type="PANTHER" id="PTHR23517:SF2">
    <property type="entry name" value="MULTIDRUG RESISTANCE PROTEIN MDTH"/>
    <property type="match status" value="1"/>
</dbReference>
<gene>
    <name evidence="8" type="ordered locus">Tpen_1135</name>
</gene>
<evidence type="ECO:0000256" key="6">
    <source>
        <dbReference type="ARBA" id="ARBA00023136"/>
    </source>
</evidence>
<evidence type="ECO:0000256" key="2">
    <source>
        <dbReference type="ARBA" id="ARBA00022448"/>
    </source>
</evidence>
<dbReference type="Proteomes" id="UP000000641">
    <property type="component" value="Chromosome"/>
</dbReference>
<dbReference type="SUPFAM" id="SSF103473">
    <property type="entry name" value="MFS general substrate transporter"/>
    <property type="match status" value="1"/>
</dbReference>
<name>A1RZA3_THEPD</name>
<dbReference type="EnsemblBacteria" id="ABL78533">
    <property type="protein sequence ID" value="ABL78533"/>
    <property type="gene ID" value="Tpen_1135"/>
</dbReference>
<feature type="transmembrane region" description="Helical" evidence="7">
    <location>
        <begin position="186"/>
        <end position="209"/>
    </location>
</feature>
<feature type="transmembrane region" description="Helical" evidence="7">
    <location>
        <begin position="221"/>
        <end position="241"/>
    </location>
</feature>
<feature type="transmembrane region" description="Helical" evidence="7">
    <location>
        <begin position="41"/>
        <end position="61"/>
    </location>
</feature>
<feature type="transmembrane region" description="Helical" evidence="7">
    <location>
        <begin position="308"/>
        <end position="328"/>
    </location>
</feature>
<dbReference type="KEGG" id="tpe:Tpen_1135"/>
<evidence type="ECO:0000256" key="5">
    <source>
        <dbReference type="ARBA" id="ARBA00022989"/>
    </source>
</evidence>
<sequence>MSGRLAYALSFSMSLLQSLMIPVLVLYMLQLGYTEAEVGLVTGTASAVYIAGALLSSVLAGRLGDSKTILLSLASMATGYALLSASTGLYAILLASGVVLLGFGVFWPAVENLVSSSGGKVSAFSFSWSSGSLAGMLLVYPLSLLDPRALYAAFSASSLLLALSVRRGEERARARATFGDVLSSLYSLRASWVLCVAYSLSSSGLITFYPVLVERAGLPRFMLSLALFLMILSRTAVFFAYDALPAPLKRVEIAAPVLLASSLIPFVDNPFLHLPLSLIAGAGQGVIYGIALEGVFKSGSDRVHNYTALFESFIGAGYSLGPLLAALLGEYAGLQPLLSTSLLASLAALLAGRKPRGSAPASRG</sequence>
<keyword evidence="3" id="KW-1003">Cell membrane</keyword>
<feature type="transmembrane region" description="Helical" evidence="7">
    <location>
        <begin position="278"/>
        <end position="296"/>
    </location>
</feature>
<organism evidence="8 9">
    <name type="scientific">Thermofilum pendens (strain DSM 2475 / Hrk 5)</name>
    <dbReference type="NCBI Taxonomy" id="368408"/>
    <lineage>
        <taxon>Archaea</taxon>
        <taxon>Thermoproteota</taxon>
        <taxon>Thermoprotei</taxon>
        <taxon>Thermofilales</taxon>
        <taxon>Thermofilaceae</taxon>
        <taxon>Thermofilum</taxon>
    </lineage>
</organism>
<protein>
    <submittedName>
        <fullName evidence="8">Major facilitator superfamily MFS_1</fullName>
    </submittedName>
</protein>
<feature type="transmembrane region" description="Helical" evidence="7">
    <location>
        <begin position="68"/>
        <end position="83"/>
    </location>
</feature>
<keyword evidence="2" id="KW-0813">Transport</keyword>
<keyword evidence="9" id="KW-1185">Reference proteome</keyword>
<reference evidence="9" key="1">
    <citation type="journal article" date="2008" name="J. Bacteriol.">
        <title>Genome sequence of Thermofilum pendens reveals an exceptional loss of biosynthetic pathways without genome reduction.</title>
        <authorList>
            <person name="Anderson I."/>
            <person name="Rodriguez J."/>
            <person name="Susanti D."/>
            <person name="Porat I."/>
            <person name="Reich C."/>
            <person name="Ulrich L.E."/>
            <person name="Elkins J.G."/>
            <person name="Mavromatis K."/>
            <person name="Lykidis A."/>
            <person name="Kim E."/>
            <person name="Thompson L.S."/>
            <person name="Nolan M."/>
            <person name="Land M."/>
            <person name="Copeland A."/>
            <person name="Lapidus A."/>
            <person name="Lucas S."/>
            <person name="Detter C."/>
            <person name="Zhulin I.B."/>
            <person name="Olsen G.J."/>
            <person name="Whitman W."/>
            <person name="Mukhopadhyay B."/>
            <person name="Bristow J."/>
            <person name="Kyrpides N."/>
        </authorList>
    </citation>
    <scope>NUCLEOTIDE SEQUENCE [LARGE SCALE GENOMIC DNA]</scope>
    <source>
        <strain evidence="9">DSM 2475 / Hrk 5</strain>
    </source>
</reference>
<evidence type="ECO:0000256" key="3">
    <source>
        <dbReference type="ARBA" id="ARBA00022475"/>
    </source>
</evidence>
<dbReference type="eggNOG" id="arCOG00132">
    <property type="taxonomic scope" value="Archaea"/>
</dbReference>
<dbReference type="EMBL" id="CP000505">
    <property type="protein sequence ID" value="ABL78533.1"/>
    <property type="molecule type" value="Genomic_DNA"/>
</dbReference>